<dbReference type="InterPro" id="IPR008271">
    <property type="entry name" value="Ser/Thr_kinase_AS"/>
</dbReference>
<evidence type="ECO:0000256" key="3">
    <source>
        <dbReference type="SAM" id="MobiDB-lite"/>
    </source>
</evidence>
<evidence type="ECO:0000313" key="11">
    <source>
        <dbReference type="Proteomes" id="UP000285883"/>
    </source>
</evidence>
<proteinExistence type="predicted"/>
<feature type="transmembrane region" description="Helical" evidence="4">
    <location>
        <begin position="395"/>
        <end position="416"/>
    </location>
</feature>
<evidence type="ECO:0000313" key="10">
    <source>
        <dbReference type="Proteomes" id="UP000285624"/>
    </source>
</evidence>
<reference evidence="7" key="1">
    <citation type="journal article" date="2015" name="Genom Data">
        <title>Genome sequences of six Phytophthora species associated with forests in New Zealand.</title>
        <authorList>
            <person name="Studholme D.J."/>
            <person name="McDougal R.L."/>
            <person name="Sambles C."/>
            <person name="Hansen E."/>
            <person name="Hardy G."/>
            <person name="Grant M."/>
            <person name="Ganley R.J."/>
            <person name="Williams N.M."/>
        </authorList>
    </citation>
    <scope>NUCLEOTIDE SEQUENCE</scope>
    <source>
        <strain evidence="7">NZFS 2646</strain>
    </source>
</reference>
<dbReference type="PANTHER" id="PTHR44329">
    <property type="entry name" value="SERINE/THREONINE-PROTEIN KINASE TNNI3K-RELATED"/>
    <property type="match status" value="1"/>
</dbReference>
<evidence type="ECO:0000313" key="9">
    <source>
        <dbReference type="EMBL" id="RLN78119.1"/>
    </source>
</evidence>
<evidence type="ECO:0000256" key="2">
    <source>
        <dbReference type="ARBA" id="ARBA00022737"/>
    </source>
</evidence>
<reference evidence="7" key="3">
    <citation type="submission" date="2020-06" db="EMBL/GenBank/DDBJ databases">
        <authorList>
            <person name="Studholme D.J."/>
        </authorList>
    </citation>
    <scope>NUCLEOTIDE SEQUENCE</scope>
    <source>
        <strain evidence="7">NZFS 2646</strain>
    </source>
</reference>
<dbReference type="AlphaFoldDB" id="A0A3R7MJT2"/>
<keyword evidence="4" id="KW-0472">Membrane</keyword>
<dbReference type="PROSITE" id="PS51450">
    <property type="entry name" value="LRR"/>
    <property type="match status" value="1"/>
</dbReference>
<dbReference type="GO" id="GO:0005524">
    <property type="term" value="F:ATP binding"/>
    <property type="evidence" value="ECO:0007669"/>
    <property type="project" value="InterPro"/>
</dbReference>
<dbReference type="InterPro" id="IPR011009">
    <property type="entry name" value="Kinase-like_dom_sf"/>
</dbReference>
<dbReference type="GO" id="GO:0004674">
    <property type="term" value="F:protein serine/threonine kinase activity"/>
    <property type="evidence" value="ECO:0007669"/>
    <property type="project" value="TreeGrafter"/>
</dbReference>
<comment type="caution">
    <text evidence="8">The sequence shown here is derived from an EMBL/GenBank/DDBJ whole genome shotgun (WGS) entry which is preliminary data.</text>
</comment>
<dbReference type="EMBL" id="MAYM02002353">
    <property type="protein sequence ID" value="RLM96106.1"/>
    <property type="molecule type" value="Genomic_DNA"/>
</dbReference>
<keyword evidence="5" id="KW-0732">Signal</keyword>
<feature type="compositionally biased region" description="Low complexity" evidence="3">
    <location>
        <begin position="358"/>
        <end position="372"/>
    </location>
</feature>
<dbReference type="Pfam" id="PF00069">
    <property type="entry name" value="Pkinase"/>
    <property type="match status" value="1"/>
</dbReference>
<dbReference type="SMART" id="SM00220">
    <property type="entry name" value="S_TKc"/>
    <property type="match status" value="1"/>
</dbReference>
<dbReference type="SUPFAM" id="SSF52058">
    <property type="entry name" value="L domain-like"/>
    <property type="match status" value="1"/>
</dbReference>
<evidence type="ECO:0000259" key="6">
    <source>
        <dbReference type="PROSITE" id="PS50011"/>
    </source>
</evidence>
<feature type="domain" description="Protein kinase" evidence="6">
    <location>
        <begin position="531"/>
        <end position="796"/>
    </location>
</feature>
<dbReference type="InterPro" id="IPR051681">
    <property type="entry name" value="Ser/Thr_Kinases-Pseudokinases"/>
</dbReference>
<feature type="region of interest" description="Disordered" evidence="3">
    <location>
        <begin position="358"/>
        <end position="390"/>
    </location>
</feature>
<protein>
    <recommendedName>
        <fullName evidence="6">Protein kinase domain-containing protein</fullName>
    </recommendedName>
</protein>
<keyword evidence="10" id="KW-1185">Reference proteome</keyword>
<dbReference type="SUPFAM" id="SSF56112">
    <property type="entry name" value="Protein kinase-like (PK-like)"/>
    <property type="match status" value="1"/>
</dbReference>
<dbReference type="Proteomes" id="UP000285883">
    <property type="component" value="Unassembled WGS sequence"/>
</dbReference>
<dbReference type="Gene3D" id="3.80.10.10">
    <property type="entry name" value="Ribonuclease Inhibitor"/>
    <property type="match status" value="1"/>
</dbReference>
<dbReference type="PANTHER" id="PTHR44329:SF214">
    <property type="entry name" value="PROTEIN KINASE DOMAIN-CONTAINING PROTEIN"/>
    <property type="match status" value="1"/>
</dbReference>
<reference evidence="10 11" key="2">
    <citation type="submission" date="2018-07" db="EMBL/GenBank/DDBJ databases">
        <title>Genome sequencing of oomycete isolates from Chile give support for New Zealand origin for Phytophthora kernoviae and make available the first Nothophytophthora sp. genome.</title>
        <authorList>
            <person name="Studholme D.J."/>
            <person name="Sanfuentes E."/>
            <person name="Panda P."/>
            <person name="Hill R."/>
            <person name="Sambles C."/>
            <person name="Grant M."/>
            <person name="Williams N.M."/>
            <person name="Mcdougal R.L."/>
        </authorList>
    </citation>
    <scope>NUCLEOTIDE SEQUENCE [LARGE SCALE GENOMIC DNA]</scope>
    <source>
        <strain evidence="8">Chile2</strain>
        <strain evidence="9">Chile4</strain>
    </source>
</reference>
<dbReference type="Proteomes" id="UP000285624">
    <property type="component" value="Unassembled WGS sequence"/>
</dbReference>
<dbReference type="PROSITE" id="PS50011">
    <property type="entry name" value="PROTEIN_KINASE_DOM"/>
    <property type="match status" value="1"/>
</dbReference>
<dbReference type="EMBL" id="MBDN02000205">
    <property type="protein sequence ID" value="RLN78119.1"/>
    <property type="molecule type" value="Genomic_DNA"/>
</dbReference>
<dbReference type="PROSITE" id="PS00108">
    <property type="entry name" value="PROTEIN_KINASE_ST"/>
    <property type="match status" value="1"/>
</dbReference>
<dbReference type="STRING" id="325452.A0A3R7MJT2"/>
<evidence type="ECO:0000256" key="1">
    <source>
        <dbReference type="ARBA" id="ARBA00022614"/>
    </source>
</evidence>
<feature type="chain" id="PRO_5035367968" description="Protein kinase domain-containing protein" evidence="5">
    <location>
        <begin position="30"/>
        <end position="805"/>
    </location>
</feature>
<feature type="signal peptide" evidence="5">
    <location>
        <begin position="1"/>
        <end position="29"/>
    </location>
</feature>
<evidence type="ECO:0000313" key="8">
    <source>
        <dbReference type="EMBL" id="RLM96106.1"/>
    </source>
</evidence>
<gene>
    <name evidence="8" type="ORF">BBI17_006315</name>
    <name evidence="9" type="ORF">BBO99_00006191</name>
    <name evidence="7" type="ORF">JM16_001277</name>
</gene>
<evidence type="ECO:0000256" key="5">
    <source>
        <dbReference type="SAM" id="SignalP"/>
    </source>
</evidence>
<keyword evidence="4" id="KW-0812">Transmembrane</keyword>
<dbReference type="CDD" id="cd13999">
    <property type="entry name" value="STKc_MAP3K-like"/>
    <property type="match status" value="1"/>
</dbReference>
<keyword evidence="2" id="KW-0677">Repeat</keyword>
<accession>A0A3R7MJT2</accession>
<keyword evidence="4" id="KW-1133">Transmembrane helix</keyword>
<dbReference type="Proteomes" id="UP000785171">
    <property type="component" value="Unassembled WGS sequence"/>
</dbReference>
<feature type="compositionally biased region" description="Low complexity" evidence="3">
    <location>
        <begin position="380"/>
        <end position="390"/>
    </location>
</feature>
<dbReference type="CDD" id="cd12087">
    <property type="entry name" value="TM_EGFR-like"/>
    <property type="match status" value="1"/>
</dbReference>
<evidence type="ECO:0000313" key="7">
    <source>
        <dbReference type="EMBL" id="KAG2528283.1"/>
    </source>
</evidence>
<evidence type="ECO:0000256" key="4">
    <source>
        <dbReference type="SAM" id="Phobius"/>
    </source>
</evidence>
<dbReference type="InterPro" id="IPR000719">
    <property type="entry name" value="Prot_kinase_dom"/>
</dbReference>
<name>A0A3R7MJT2_9STRA</name>
<dbReference type="EMBL" id="JPWV03000043">
    <property type="protein sequence ID" value="KAG2528283.1"/>
    <property type="molecule type" value="Genomic_DNA"/>
</dbReference>
<dbReference type="InterPro" id="IPR032675">
    <property type="entry name" value="LRR_dom_sf"/>
</dbReference>
<sequence>MAATSAGPAWVRRLAVLGLTCTLLPTVVAADCAAGSSTLTTEGCSGCNEYAVCLGYTSADECSGSFCETNGDCTYQCMNVSDVTPTVVMLIDFGGFKSSQEVASIKAGSYSDANFTGYQFPDLTSEWPSANNDDVTAVGTINLPPTTTTFSISGGTADVNYPKGKVASVTLTSGFISSETQVTTVMLSSLAIGGQLAALPGLLPSSVQVIDLGNTLISTFPAGLSELSSLQQLLMDDNYVTTVDTLDVINTISVLSLENNNINTFSGVFSNLSHLYLGGNNLTSIPAAIYSHTELTVLNLTGNPFSTRDFTKDQADFLNNLETLLLSASDFTVGLECDESNQAVVHDVTVCLGDGVSTASSGATSTTDTNASRSSGVPGSSTESATTSGSSSTSLIVGVVCGILVVIIAVILLAWCRRRQKHRGRSTKLGSTRGSPSAINNQQERRQNYGQLRTSTGVPTGFPMMDNGVAMGIPTSPQDDEASMGIPTSDGSVSTYPMSITDLESRRKTHQFLSLWSDPELLSLQVLAADIEDLQQIGSGAYATVWLVRYRNSQLLASKRLREERPQKKHTSNFVEEIKLLANFDHPNLVKLVGVAWTIETDLQALLEYMDGGDLRRYLLDPSTPCAWTFQKFNIAIDIIEALVYLHSFVPPLVHRDLKSMNVLLSSDFKAKLSDFGTSRFRSVESTMTAGVGTGRWLAPEVIRGDTDYGTSADIYSFGVLLTELDTNQIPYSNTRGSNGKKLSDMTILHRVATGKLHPEVRITCGPALRNLVQRCLVEDPAQRPAATVIAYELRVIQKDMAASL</sequence>
<organism evidence="8 11">
    <name type="scientific">Phytophthora kernoviae</name>
    <dbReference type="NCBI Taxonomy" id="325452"/>
    <lineage>
        <taxon>Eukaryota</taxon>
        <taxon>Sar</taxon>
        <taxon>Stramenopiles</taxon>
        <taxon>Oomycota</taxon>
        <taxon>Peronosporomycetes</taxon>
        <taxon>Peronosporales</taxon>
        <taxon>Peronosporaceae</taxon>
        <taxon>Phytophthora</taxon>
    </lineage>
</organism>
<keyword evidence="1" id="KW-0433">Leucine-rich repeat</keyword>
<dbReference type="InterPro" id="IPR001611">
    <property type="entry name" value="Leu-rich_rpt"/>
</dbReference>
<dbReference type="Gene3D" id="1.10.510.10">
    <property type="entry name" value="Transferase(Phosphotransferase) domain 1"/>
    <property type="match status" value="1"/>
</dbReference>